<accession>A0A6A4TVB0</accession>
<evidence type="ECO:0000313" key="2">
    <source>
        <dbReference type="EMBL" id="KAF0047094.1"/>
    </source>
</evidence>
<comment type="caution">
    <text evidence="2">The sequence shown here is derived from an EMBL/GenBank/DDBJ whole genome shotgun (WGS) entry which is preliminary data.</text>
</comment>
<dbReference type="Proteomes" id="UP000438429">
    <property type="component" value="Unassembled WGS sequence"/>
</dbReference>
<evidence type="ECO:0000256" key="1">
    <source>
        <dbReference type="SAM" id="Coils"/>
    </source>
</evidence>
<feature type="coiled-coil region" evidence="1">
    <location>
        <begin position="40"/>
        <end position="151"/>
    </location>
</feature>
<evidence type="ECO:0000313" key="3">
    <source>
        <dbReference type="Proteomes" id="UP000438429"/>
    </source>
</evidence>
<reference evidence="2 3" key="1">
    <citation type="submission" date="2019-06" db="EMBL/GenBank/DDBJ databases">
        <title>Draft genomes of female and male turbot (Scophthalmus maximus).</title>
        <authorList>
            <person name="Xu H."/>
            <person name="Xu X.-W."/>
            <person name="Shao C."/>
            <person name="Chen S."/>
        </authorList>
    </citation>
    <scope>NUCLEOTIDE SEQUENCE [LARGE SCALE GENOMIC DNA]</scope>
    <source>
        <strain evidence="2">Ysfricsl-2016a</strain>
        <tissue evidence="2">Blood</tissue>
    </source>
</reference>
<dbReference type="AlphaFoldDB" id="A0A6A4TVB0"/>
<organism evidence="2 3">
    <name type="scientific">Scophthalmus maximus</name>
    <name type="common">Turbot</name>
    <name type="synonym">Psetta maxima</name>
    <dbReference type="NCBI Taxonomy" id="52904"/>
    <lineage>
        <taxon>Eukaryota</taxon>
        <taxon>Metazoa</taxon>
        <taxon>Chordata</taxon>
        <taxon>Craniata</taxon>
        <taxon>Vertebrata</taxon>
        <taxon>Euteleostomi</taxon>
        <taxon>Actinopterygii</taxon>
        <taxon>Neopterygii</taxon>
        <taxon>Teleostei</taxon>
        <taxon>Neoteleostei</taxon>
        <taxon>Acanthomorphata</taxon>
        <taxon>Carangaria</taxon>
        <taxon>Pleuronectiformes</taxon>
        <taxon>Pleuronectoidei</taxon>
        <taxon>Scophthalmidae</taxon>
        <taxon>Scophthalmus</taxon>
    </lineage>
</organism>
<protein>
    <submittedName>
        <fullName evidence="2">Uncharacterized protein</fullName>
    </submittedName>
</protein>
<gene>
    <name evidence="2" type="ORF">F2P81_000727</name>
</gene>
<proteinExistence type="predicted"/>
<keyword evidence="1" id="KW-0175">Coiled coil</keyword>
<dbReference type="EMBL" id="VEVO01000001">
    <property type="protein sequence ID" value="KAF0047094.1"/>
    <property type="molecule type" value="Genomic_DNA"/>
</dbReference>
<sequence length="345" mass="40010">MPENTRRLYVIETEEILEPQESLNMVREQETCSCSTCHGLVQKMSEMEQLTDRLETENKNLRKNEELMKKRIKKLTDDDEHLENLIKKYQREIEHLKKDMCHLQYQLNKTQEEVKDRDEVKQELDHVKCLLKKQQAELSNLISKLHYYQKQEEFLNKQKLIVHDLAQLESQIDKENSQPLKTTVQDLQCQLEEAQELLLIKDELIIEQNKEMDCNQQVIMDSHALTGHLKKSLEDLMVQLMILQMGDIQADKDNIRAESWPYESPPVEVVQESPPSEALMQVSPAVGVLLQESPHSEVLLQEPSAVEGCHTAITNLARLQLTAMYLNSLKKLMSETVGYGKYGTG</sequence>
<name>A0A6A4TVB0_SCOMX</name>